<protein>
    <submittedName>
        <fullName evidence="8">Na/Pi-cotransporter II-related protein</fullName>
    </submittedName>
</protein>
<feature type="transmembrane region" description="Helical" evidence="6">
    <location>
        <begin position="217"/>
        <end position="239"/>
    </location>
</feature>
<evidence type="ECO:0000256" key="6">
    <source>
        <dbReference type="SAM" id="Phobius"/>
    </source>
</evidence>
<evidence type="ECO:0000256" key="4">
    <source>
        <dbReference type="ARBA" id="ARBA00022989"/>
    </source>
</evidence>
<accession>A0A1P8WEG7</accession>
<dbReference type="Proteomes" id="UP000187735">
    <property type="component" value="Chromosome"/>
</dbReference>
<dbReference type="PANTHER" id="PTHR10010">
    <property type="entry name" value="SOLUTE CARRIER FAMILY 34 SODIUM PHOSPHATE , MEMBER 2-RELATED"/>
    <property type="match status" value="1"/>
</dbReference>
<keyword evidence="9" id="KW-1185">Reference proteome</keyword>
<dbReference type="GO" id="GO:0044341">
    <property type="term" value="P:sodium-dependent phosphate transport"/>
    <property type="evidence" value="ECO:0007669"/>
    <property type="project" value="InterPro"/>
</dbReference>
<evidence type="ECO:0000256" key="1">
    <source>
        <dbReference type="ARBA" id="ARBA00004651"/>
    </source>
</evidence>
<evidence type="ECO:0000256" key="2">
    <source>
        <dbReference type="ARBA" id="ARBA00022475"/>
    </source>
</evidence>
<sequence length="695" mass="75748" precursor="true">MTSPVFRTPVFLGLLATALFSSATAVSADEVVPVKDSANGHTIKLIPDQRAFLGSPDTLIDLSQVFADTEIGRDNQPLTIEVIREEKPDVAAAEIDGDILRLKWGKKTAKSREIMIRASTESGEYVDTKLHVELWEPDYWKLILTVIGGLGLFLLGMKNLSEGMQVVAGNRLRRMISAVTDNRLMATGVGVLVTMLVQSSSITTVMVIGFVNSGFMTLSQAVGVIMGANIGTTITGWILVLKIGKYGLPLAGVAAFFYLFSKRESLRYAALTVMGLGLVFLGLELMKDGFSIIQELPAFEAWFKTFAADSYVGVLKCALVGCVLTFIVQSSSATLGITIGLAQLGVIQFETAAALVLGENIGTTITAWLASFGANTNAKRAAYFHVLFNLLGVAWVTAAFAPFLMLVRYIVVGDANADMSLGIVSAAQITAGIAAAHTGFNVTNTIVFLPIAGYLATLLQRLIPQKPNADEEASHLTNLDIRMLESPVVAVEQSRSEVLRMAEACRKMMAGLKELTHQETPDPELMKKILKMEDEQDVIQDEVVTFMSNLLGGNMPHDIVDEARAQLRMADEYESVSDCIATVLKAHRTLYKHDVRLPEPQQQELFELHEMVSDYLDLVTHSSEKSGRAEVAADAVPRGEVITKHAKTLYKRLLAKPPAEQIEPRAMVSYNRQVAAYRRIRDHLVNVAEALAGEK</sequence>
<keyword evidence="2" id="KW-1003">Cell membrane</keyword>
<dbReference type="InterPro" id="IPR003841">
    <property type="entry name" value="Na/Pi_transpt"/>
</dbReference>
<keyword evidence="3 6" id="KW-0812">Transmembrane</keyword>
<dbReference type="PANTHER" id="PTHR10010:SF46">
    <property type="entry name" value="SODIUM-DEPENDENT PHOSPHATE TRANSPORT PROTEIN 2B"/>
    <property type="match status" value="1"/>
</dbReference>
<evidence type="ECO:0000313" key="9">
    <source>
        <dbReference type="Proteomes" id="UP000187735"/>
    </source>
</evidence>
<feature type="transmembrane region" description="Helical" evidence="6">
    <location>
        <begin position="306"/>
        <end position="328"/>
    </location>
</feature>
<name>A0A1P8WEG7_9PLAN</name>
<dbReference type="InterPro" id="IPR004633">
    <property type="entry name" value="NaPi_cotrn-rel/YqeW-like"/>
</dbReference>
<dbReference type="GO" id="GO:0005886">
    <property type="term" value="C:plasma membrane"/>
    <property type="evidence" value="ECO:0007669"/>
    <property type="project" value="UniProtKB-SubCell"/>
</dbReference>
<organism evidence="8 9">
    <name type="scientific">Fuerstiella marisgermanici</name>
    <dbReference type="NCBI Taxonomy" id="1891926"/>
    <lineage>
        <taxon>Bacteria</taxon>
        <taxon>Pseudomonadati</taxon>
        <taxon>Planctomycetota</taxon>
        <taxon>Planctomycetia</taxon>
        <taxon>Planctomycetales</taxon>
        <taxon>Planctomycetaceae</taxon>
        <taxon>Fuerstiella</taxon>
    </lineage>
</organism>
<proteinExistence type="predicted"/>
<dbReference type="Pfam" id="PF02690">
    <property type="entry name" value="Na_Pi_cotrans"/>
    <property type="match status" value="2"/>
</dbReference>
<keyword evidence="5 6" id="KW-0472">Membrane</keyword>
<feature type="transmembrane region" description="Helical" evidence="6">
    <location>
        <begin position="382"/>
        <end position="407"/>
    </location>
</feature>
<feature type="transmembrane region" description="Helical" evidence="6">
    <location>
        <begin position="267"/>
        <end position="286"/>
    </location>
</feature>
<dbReference type="AlphaFoldDB" id="A0A1P8WEG7"/>
<gene>
    <name evidence="8" type="ORF">Fuma_02069</name>
</gene>
<evidence type="ECO:0000256" key="5">
    <source>
        <dbReference type="ARBA" id="ARBA00023136"/>
    </source>
</evidence>
<feature type="signal peptide" evidence="7">
    <location>
        <begin position="1"/>
        <end position="28"/>
    </location>
</feature>
<feature type="transmembrane region" description="Helical" evidence="6">
    <location>
        <begin position="139"/>
        <end position="157"/>
    </location>
</feature>
<dbReference type="Gene3D" id="1.20.58.220">
    <property type="entry name" value="Phosphate transport system protein phou homolog 2, domain 2"/>
    <property type="match status" value="1"/>
</dbReference>
<dbReference type="NCBIfam" id="TIGR00704">
    <property type="entry name" value="NaPi_cotrn_rel"/>
    <property type="match status" value="1"/>
</dbReference>
<comment type="subcellular location">
    <subcellularLocation>
        <location evidence="1">Cell membrane</location>
        <topology evidence="1">Multi-pass membrane protein</topology>
    </subcellularLocation>
</comment>
<dbReference type="InterPro" id="IPR038078">
    <property type="entry name" value="PhoU-like_sf"/>
</dbReference>
<dbReference type="KEGG" id="fmr:Fuma_02069"/>
<keyword evidence="4 6" id="KW-1133">Transmembrane helix</keyword>
<evidence type="ECO:0000256" key="7">
    <source>
        <dbReference type="SAM" id="SignalP"/>
    </source>
</evidence>
<dbReference type="GO" id="GO:0005436">
    <property type="term" value="F:sodium:phosphate symporter activity"/>
    <property type="evidence" value="ECO:0007669"/>
    <property type="project" value="InterPro"/>
</dbReference>
<dbReference type="NCBIfam" id="NF037997">
    <property type="entry name" value="Na_Pi_symport"/>
    <property type="match status" value="1"/>
</dbReference>
<evidence type="ECO:0000256" key="3">
    <source>
        <dbReference type="ARBA" id="ARBA00022692"/>
    </source>
</evidence>
<reference evidence="8 9" key="1">
    <citation type="journal article" date="2016" name="Front. Microbiol.">
        <title>Fuerstia marisgermanicae gen. nov., sp. nov., an Unusual Member of the Phylum Planctomycetes from the German Wadden Sea.</title>
        <authorList>
            <person name="Kohn T."/>
            <person name="Heuer A."/>
            <person name="Jogler M."/>
            <person name="Vollmers J."/>
            <person name="Boedeker C."/>
            <person name="Bunk B."/>
            <person name="Rast P."/>
            <person name="Borchert D."/>
            <person name="Glockner I."/>
            <person name="Freese H.M."/>
            <person name="Klenk H.P."/>
            <person name="Overmann J."/>
            <person name="Kaster A.K."/>
            <person name="Rohde M."/>
            <person name="Wiegand S."/>
            <person name="Jogler C."/>
        </authorList>
    </citation>
    <scope>NUCLEOTIDE SEQUENCE [LARGE SCALE GENOMIC DNA]</scope>
    <source>
        <strain evidence="8 9">NH11</strain>
    </source>
</reference>
<dbReference type="STRING" id="1891926.Fuma_02069"/>
<feature type="transmembrane region" description="Helical" evidence="6">
    <location>
        <begin position="184"/>
        <end position="211"/>
    </location>
</feature>
<evidence type="ECO:0000313" key="8">
    <source>
        <dbReference type="EMBL" id="APZ92458.1"/>
    </source>
</evidence>
<dbReference type="EMBL" id="CP017641">
    <property type="protein sequence ID" value="APZ92458.1"/>
    <property type="molecule type" value="Genomic_DNA"/>
</dbReference>
<dbReference type="SUPFAM" id="SSF109755">
    <property type="entry name" value="PhoU-like"/>
    <property type="match status" value="1"/>
</dbReference>
<keyword evidence="7" id="KW-0732">Signal</keyword>
<feature type="chain" id="PRO_5012207801" evidence="7">
    <location>
        <begin position="29"/>
        <end position="695"/>
    </location>
</feature>
<dbReference type="RefSeq" id="WP_229360891.1">
    <property type="nucleotide sequence ID" value="NZ_CP017641.1"/>
</dbReference>